<dbReference type="Pfam" id="PF19263">
    <property type="entry name" value="DUF5906"/>
    <property type="match status" value="1"/>
</dbReference>
<evidence type="ECO:0000256" key="3">
    <source>
        <dbReference type="SAM" id="MobiDB-lite"/>
    </source>
</evidence>
<dbReference type="GO" id="GO:0005524">
    <property type="term" value="F:ATP binding"/>
    <property type="evidence" value="ECO:0007669"/>
    <property type="project" value="UniProtKB-KW"/>
</dbReference>
<dbReference type="InterPro" id="IPR027417">
    <property type="entry name" value="P-loop_NTPase"/>
</dbReference>
<sequence>MFARHLVHVPAVALVSRHTQQGSEAASSLMKRRKVQRVLYQFQLRADEQRARQYAVSVLCFRPENVPPDHPEGQRPAKQIRLSKTRAFVTPLGPAQSNSQSPGPPENAKQEPFFESASEFDSDPMLQEPPEQFIPVEPLLPFFSEEDLDPNAYPGSNKQEQFAAMWSDVYRQVSFAEQQELLLSKLLGAEKQHDSHCEKMLQEVLTRQGPAAVAFVQKRCQAIFDKVGRLGALLEASTFPDDTETLERNSKLLVSWQLSIQNARRVLVSWTHFWGGFEGPCPPLDDLGKGSLRPQTQMEQHCRLYFLGKGWRIFNGNVYIRRIVLHEGQEHRTPHWMRVPRKAQPGENPYLDGIAALDQAYNKLEVGPAAQDWCSKQGTKVDVLHMLEHNYDLKLPPIERHFYTFRNGTLDIFDHRFYNMSEGLPQRGHAHELRSAAYHDMEFIPTTALACGNYASGGWGDRPLAFDAILDHQRVPKDAQRLCRALIGRSLYGIHGEVQNPVAPGMLAIKIEAALFLWGRAGTGKTMMTQIIKEMLNSDIELVGELENNASEQYGLAKLAGRYVIICNDVDSNWTLDATQFTKMVSGETVVIQGKNKDDRVVESWNAPLIIAGNESIAMKAGKDAGGRMSRRIIPFAFQTKVENKDRTLLSQIQKDMPAIIHCCTWGFKAMLAHLGSAGMEPLLQGWVGGCIDDITTNGSPIRKFLEEVDHEYGPGCEMPASDLRNCFMDWASRQGIRNPMTCWTNENVDDAFSYAERRLASNTCLEPKTAAGMEILGRGRWFRGITPKRQPPTPPSAQPATSYEDDF</sequence>
<evidence type="ECO:0000256" key="2">
    <source>
        <dbReference type="ARBA" id="ARBA00022840"/>
    </source>
</evidence>
<dbReference type="PROSITE" id="PS51206">
    <property type="entry name" value="SF3_HELICASE_1"/>
    <property type="match status" value="1"/>
</dbReference>
<evidence type="ECO:0000313" key="5">
    <source>
        <dbReference type="EMBL" id="KAK9868259.1"/>
    </source>
</evidence>
<protein>
    <recommendedName>
        <fullName evidence="4">SF3 helicase domain-containing protein</fullName>
    </recommendedName>
</protein>
<feature type="region of interest" description="Disordered" evidence="3">
    <location>
        <begin position="91"/>
        <end position="110"/>
    </location>
</feature>
<dbReference type="Gene3D" id="3.40.50.300">
    <property type="entry name" value="P-loop containing nucleotide triphosphate hydrolases"/>
    <property type="match status" value="1"/>
</dbReference>
<keyword evidence="1" id="KW-0547">Nucleotide-binding</keyword>
<gene>
    <name evidence="5" type="ORF">WJX84_003817</name>
</gene>
<name>A0AAW1TJM1_9CHLO</name>
<comment type="caution">
    <text evidence="5">The sequence shown here is derived from an EMBL/GenBank/DDBJ whole genome shotgun (WGS) entry which is preliminary data.</text>
</comment>
<dbReference type="EMBL" id="JALJOV010000037">
    <property type="protein sequence ID" value="KAK9868259.1"/>
    <property type="molecule type" value="Genomic_DNA"/>
</dbReference>
<reference evidence="5 6" key="1">
    <citation type="journal article" date="2024" name="Nat. Commun.">
        <title>Phylogenomics reveals the evolutionary origins of lichenization in chlorophyte algae.</title>
        <authorList>
            <person name="Puginier C."/>
            <person name="Libourel C."/>
            <person name="Otte J."/>
            <person name="Skaloud P."/>
            <person name="Haon M."/>
            <person name="Grisel S."/>
            <person name="Petersen M."/>
            <person name="Berrin J.G."/>
            <person name="Delaux P.M."/>
            <person name="Dal Grande F."/>
            <person name="Keller J."/>
        </authorList>
    </citation>
    <scope>NUCLEOTIDE SEQUENCE [LARGE SCALE GENOMIC DNA]</scope>
    <source>
        <strain evidence="5 6">SAG 2523</strain>
    </source>
</reference>
<evidence type="ECO:0000259" key="4">
    <source>
        <dbReference type="PROSITE" id="PS51206"/>
    </source>
</evidence>
<accession>A0AAW1TJM1</accession>
<proteinExistence type="predicted"/>
<dbReference type="AlphaFoldDB" id="A0AAW1TJM1"/>
<evidence type="ECO:0000256" key="1">
    <source>
        <dbReference type="ARBA" id="ARBA00022741"/>
    </source>
</evidence>
<evidence type="ECO:0000313" key="6">
    <source>
        <dbReference type="Proteomes" id="UP001485043"/>
    </source>
</evidence>
<dbReference type="SUPFAM" id="SSF52540">
    <property type="entry name" value="P-loop containing nucleoside triphosphate hydrolases"/>
    <property type="match status" value="1"/>
</dbReference>
<dbReference type="Proteomes" id="UP001485043">
    <property type="component" value="Unassembled WGS sequence"/>
</dbReference>
<dbReference type="InterPro" id="IPR045455">
    <property type="entry name" value="NrS-1_pol-like_helicase"/>
</dbReference>
<feature type="region of interest" description="Disordered" evidence="3">
    <location>
        <begin position="784"/>
        <end position="808"/>
    </location>
</feature>
<keyword evidence="2" id="KW-0067">ATP-binding</keyword>
<dbReference type="InterPro" id="IPR014015">
    <property type="entry name" value="Helicase_SF3_DNA-vir"/>
</dbReference>
<keyword evidence="6" id="KW-1185">Reference proteome</keyword>
<feature type="domain" description="SF3 helicase" evidence="4">
    <location>
        <begin position="478"/>
        <end position="651"/>
    </location>
</feature>
<organism evidence="5 6">
    <name type="scientific">Apatococcus fuscideae</name>
    <dbReference type="NCBI Taxonomy" id="2026836"/>
    <lineage>
        <taxon>Eukaryota</taxon>
        <taxon>Viridiplantae</taxon>
        <taxon>Chlorophyta</taxon>
        <taxon>core chlorophytes</taxon>
        <taxon>Trebouxiophyceae</taxon>
        <taxon>Chlorellales</taxon>
        <taxon>Chlorellaceae</taxon>
        <taxon>Apatococcus</taxon>
    </lineage>
</organism>
<feature type="compositionally biased region" description="Low complexity" evidence="3">
    <location>
        <begin position="799"/>
        <end position="808"/>
    </location>
</feature>